<organism evidence="3 4">
    <name type="scientific">Saccharopolyspora cebuensis</name>
    <dbReference type="NCBI Taxonomy" id="418759"/>
    <lineage>
        <taxon>Bacteria</taxon>
        <taxon>Bacillati</taxon>
        <taxon>Actinomycetota</taxon>
        <taxon>Actinomycetes</taxon>
        <taxon>Pseudonocardiales</taxon>
        <taxon>Pseudonocardiaceae</taxon>
        <taxon>Saccharopolyspora</taxon>
    </lineage>
</organism>
<gene>
    <name evidence="3" type="ORF">AB8O55_13695</name>
</gene>
<evidence type="ECO:0000313" key="3">
    <source>
        <dbReference type="EMBL" id="MEY8040455.1"/>
    </source>
</evidence>
<feature type="transmembrane region" description="Helical" evidence="1">
    <location>
        <begin position="282"/>
        <end position="301"/>
    </location>
</feature>
<keyword evidence="4" id="KW-1185">Reference proteome</keyword>
<dbReference type="PANTHER" id="PTHR36927:SF4">
    <property type="entry name" value="BLR5718 PROTEIN"/>
    <property type="match status" value="1"/>
</dbReference>
<dbReference type="Proteomes" id="UP001564626">
    <property type="component" value="Unassembled WGS sequence"/>
</dbReference>
<evidence type="ECO:0000256" key="1">
    <source>
        <dbReference type="SAM" id="Phobius"/>
    </source>
</evidence>
<feature type="transmembrane region" description="Helical" evidence="1">
    <location>
        <begin position="349"/>
        <end position="369"/>
    </location>
</feature>
<feature type="domain" description="Acyltransferase 3" evidence="2">
    <location>
        <begin position="15"/>
        <end position="365"/>
    </location>
</feature>
<keyword evidence="1" id="KW-0812">Transmembrane</keyword>
<dbReference type="PANTHER" id="PTHR36927">
    <property type="entry name" value="BLR4337 PROTEIN"/>
    <property type="match status" value="1"/>
</dbReference>
<feature type="transmembrane region" description="Helical" evidence="1">
    <location>
        <begin position="102"/>
        <end position="125"/>
    </location>
</feature>
<dbReference type="Pfam" id="PF01757">
    <property type="entry name" value="Acyl_transf_3"/>
    <property type="match status" value="1"/>
</dbReference>
<keyword evidence="1" id="KW-0472">Membrane</keyword>
<dbReference type="EC" id="2.3.1.-" evidence="3"/>
<keyword evidence="1" id="KW-1133">Transmembrane helix</keyword>
<feature type="transmembrane region" description="Helical" evidence="1">
    <location>
        <begin position="249"/>
        <end position="270"/>
    </location>
</feature>
<protein>
    <submittedName>
        <fullName evidence="3">Acyltransferase</fullName>
        <ecNumber evidence="3">2.3.1.-</ecNumber>
    </submittedName>
</protein>
<dbReference type="RefSeq" id="WP_345363402.1">
    <property type="nucleotide sequence ID" value="NZ_BAABII010000010.1"/>
</dbReference>
<keyword evidence="3" id="KW-0012">Acyltransferase</keyword>
<feature type="transmembrane region" description="Helical" evidence="1">
    <location>
        <begin position="20"/>
        <end position="38"/>
    </location>
</feature>
<proteinExistence type="predicted"/>
<sequence length="379" mass="41205">MNVIPVAAPARARVHFVDNLRVYLTFVVVIHHVAFAYGDIGGWPNGPQQARPDAFTGLLDLLAMLNQTFFMGMFFLLSGYVSPRSLDRKGPRRFAVDRLRRLGVPLLIYYLLLRPLFTLPIYLDIPAADQPPYWRFYLTELDPGIAWFLAVLLLFALAYAAFGGSRPTDPPARPPGTGAAAGPRSAHVVAFAIGLGGISWLWRLVVPYGAEVLELPSLFYLPQYIALFVVGICAYRYGWLASLRPRTGLLGAALLAASLVPMVLGGYEVLTESPPPPTDVAQLSFALWDALFATGTILVLLRTFQRFVDVTGRMARFLSDQALAVYVLHGPVIVGVVAVLEGIDTTAVAKFAIALPVGMVLSWTAAALVRKLPGARSAL</sequence>
<feature type="transmembrane region" description="Helical" evidence="1">
    <location>
        <begin position="58"/>
        <end position="81"/>
    </location>
</feature>
<evidence type="ECO:0000259" key="2">
    <source>
        <dbReference type="Pfam" id="PF01757"/>
    </source>
</evidence>
<name>A0ABV4CH93_9PSEU</name>
<reference evidence="3 4" key="1">
    <citation type="submission" date="2024-08" db="EMBL/GenBank/DDBJ databases">
        <title>Genome mining of Saccharopolyspora cebuensis PGLac3 from Nigerian medicinal plant.</title>
        <authorList>
            <person name="Ezeobiora C.E."/>
            <person name="Igbokwe N.H."/>
            <person name="Amin D.H."/>
            <person name="Mendie U.E."/>
        </authorList>
    </citation>
    <scope>NUCLEOTIDE SEQUENCE [LARGE SCALE GENOMIC DNA]</scope>
    <source>
        <strain evidence="3 4">PGLac3</strain>
    </source>
</reference>
<feature type="transmembrane region" description="Helical" evidence="1">
    <location>
        <begin position="185"/>
        <end position="205"/>
    </location>
</feature>
<feature type="transmembrane region" description="Helical" evidence="1">
    <location>
        <begin position="322"/>
        <end position="343"/>
    </location>
</feature>
<dbReference type="EMBL" id="JBGEHV010000022">
    <property type="protein sequence ID" value="MEY8040455.1"/>
    <property type="molecule type" value="Genomic_DNA"/>
</dbReference>
<dbReference type="GO" id="GO:0016746">
    <property type="term" value="F:acyltransferase activity"/>
    <property type="evidence" value="ECO:0007669"/>
    <property type="project" value="UniProtKB-KW"/>
</dbReference>
<feature type="transmembrane region" description="Helical" evidence="1">
    <location>
        <begin position="217"/>
        <end position="237"/>
    </location>
</feature>
<dbReference type="InterPro" id="IPR050623">
    <property type="entry name" value="Glucan_succinyl_AcylTrfase"/>
</dbReference>
<accession>A0ABV4CH93</accession>
<keyword evidence="3" id="KW-0808">Transferase</keyword>
<dbReference type="InterPro" id="IPR002656">
    <property type="entry name" value="Acyl_transf_3_dom"/>
</dbReference>
<evidence type="ECO:0000313" key="4">
    <source>
        <dbReference type="Proteomes" id="UP001564626"/>
    </source>
</evidence>
<comment type="caution">
    <text evidence="3">The sequence shown here is derived from an EMBL/GenBank/DDBJ whole genome shotgun (WGS) entry which is preliminary data.</text>
</comment>
<feature type="transmembrane region" description="Helical" evidence="1">
    <location>
        <begin position="145"/>
        <end position="164"/>
    </location>
</feature>